<gene>
    <name evidence="3" type="ORF">EK0264_00270</name>
</gene>
<proteinExistence type="predicted"/>
<organism evidence="3 4">
    <name type="scientific">Epidermidibacterium keratini</name>
    <dbReference type="NCBI Taxonomy" id="1891644"/>
    <lineage>
        <taxon>Bacteria</taxon>
        <taxon>Bacillati</taxon>
        <taxon>Actinomycetota</taxon>
        <taxon>Actinomycetes</taxon>
        <taxon>Sporichthyales</taxon>
        <taxon>Sporichthyaceae</taxon>
        <taxon>Epidermidibacterium</taxon>
    </lineage>
</organism>
<name>A0A7L4YHW0_9ACTN</name>
<reference evidence="3 4" key="1">
    <citation type="journal article" date="2018" name="Int. J. Syst. Evol. Microbiol.">
        <title>Epidermidibacterium keratini gen. nov., sp. nov., a member of the family Sporichthyaceae, isolated from keratin epidermis.</title>
        <authorList>
            <person name="Lee D.G."/>
            <person name="Trujillo M.E."/>
            <person name="Kang S."/>
            <person name="Nam J.J."/>
            <person name="Kim Y.J."/>
        </authorList>
    </citation>
    <scope>NUCLEOTIDE SEQUENCE [LARGE SCALE GENOMIC DNA]</scope>
    <source>
        <strain evidence="3 4">EPI-7</strain>
    </source>
</reference>
<dbReference type="OrthoDB" id="9792898at2"/>
<evidence type="ECO:0000256" key="1">
    <source>
        <dbReference type="SAM" id="MobiDB-lite"/>
    </source>
</evidence>
<dbReference type="Proteomes" id="UP000463857">
    <property type="component" value="Chromosome"/>
</dbReference>
<evidence type="ECO:0000313" key="4">
    <source>
        <dbReference type="Proteomes" id="UP000463857"/>
    </source>
</evidence>
<accession>A0A7L4YHW0</accession>
<dbReference type="NCBIfam" id="TIGR02605">
    <property type="entry name" value="CxxC_CxxC_SSSS"/>
    <property type="match status" value="1"/>
</dbReference>
<evidence type="ECO:0000313" key="3">
    <source>
        <dbReference type="EMBL" id="QHB98887.1"/>
    </source>
</evidence>
<feature type="domain" description="Putative regulatory protein FmdB zinc ribbon" evidence="2">
    <location>
        <begin position="1"/>
        <end position="41"/>
    </location>
</feature>
<dbReference type="EMBL" id="CP047156">
    <property type="protein sequence ID" value="QHB98887.1"/>
    <property type="molecule type" value="Genomic_DNA"/>
</dbReference>
<evidence type="ECO:0000259" key="2">
    <source>
        <dbReference type="SMART" id="SM00834"/>
    </source>
</evidence>
<feature type="region of interest" description="Disordered" evidence="1">
    <location>
        <begin position="56"/>
        <end position="94"/>
    </location>
</feature>
<protein>
    <submittedName>
        <fullName evidence="3">Zinc ribbon domain-containing protein</fullName>
    </submittedName>
</protein>
<dbReference type="KEGG" id="eke:EK0264_00270"/>
<dbReference type="AlphaFoldDB" id="A0A7L4YHW0"/>
<dbReference type="InterPro" id="IPR013429">
    <property type="entry name" value="Regulatory_FmdB_Zinc_ribbon"/>
</dbReference>
<dbReference type="InParanoid" id="A0A7L4YHW0"/>
<sequence length="94" mass="9967">MPLYEFRCAKGTSVERSFPIAEVPDSLSCECCGGPAARRISAPRLSAAGSPAYRAVEQAARSAHEPDVVSTTSPGRSHAPPVTRNPLHSKLPRP</sequence>
<keyword evidence="4" id="KW-1185">Reference proteome</keyword>
<dbReference type="SMART" id="SM00834">
    <property type="entry name" value="CxxC_CXXC_SSSS"/>
    <property type="match status" value="1"/>
</dbReference>